<dbReference type="Proteomes" id="UP000305836">
    <property type="component" value="Unassembled WGS sequence"/>
</dbReference>
<comment type="caution">
    <text evidence="2">The sequence shown here is derived from an EMBL/GenBank/DDBJ whole genome shotgun (WGS) entry which is preliminary data.</text>
</comment>
<dbReference type="InterPro" id="IPR037401">
    <property type="entry name" value="SnoaL-like"/>
</dbReference>
<reference evidence="2 3" key="1">
    <citation type="submission" date="2019-04" db="EMBL/GenBank/DDBJ databases">
        <title>Kribbella sp. NEAU-THZ 27 nov., a novel actinomycete isolated from soil.</title>
        <authorList>
            <person name="Duan L."/>
        </authorList>
    </citation>
    <scope>NUCLEOTIDE SEQUENCE [LARGE SCALE GENOMIC DNA]</scope>
    <source>
        <strain evidence="3">NEAU-THZ27</strain>
    </source>
</reference>
<dbReference type="AlphaFoldDB" id="A0A4U3LWR2"/>
<evidence type="ECO:0000313" key="2">
    <source>
        <dbReference type="EMBL" id="TKK80591.1"/>
    </source>
</evidence>
<keyword evidence="3" id="KW-1185">Reference proteome</keyword>
<dbReference type="EMBL" id="SZPZ01000002">
    <property type="protein sequence ID" value="TKK80591.1"/>
    <property type="molecule type" value="Genomic_DNA"/>
</dbReference>
<sequence length="138" mass="15270">MAQESAEAYFAGDLDAYEGVLHHADDFTLMPPFGGPTRSGFVLDDEARQATRATFRGGEVEVEVDASYVTDELAVLAVVERQRGLVGELPEQDWSLRVTLAFRRDGGQWRLVHRHADALVHTIGWSTLSQLARGELTD</sequence>
<dbReference type="Pfam" id="PF13474">
    <property type="entry name" value="SnoaL_3"/>
    <property type="match status" value="1"/>
</dbReference>
<feature type="domain" description="SnoaL-like" evidence="1">
    <location>
        <begin position="4"/>
        <end position="116"/>
    </location>
</feature>
<dbReference type="SUPFAM" id="SSF54427">
    <property type="entry name" value="NTF2-like"/>
    <property type="match status" value="1"/>
</dbReference>
<proteinExistence type="predicted"/>
<accession>A0A4U3LWR2</accession>
<organism evidence="2 3">
    <name type="scientific">Kribbella jiaozuonensis</name>
    <dbReference type="NCBI Taxonomy" id="2575441"/>
    <lineage>
        <taxon>Bacteria</taxon>
        <taxon>Bacillati</taxon>
        <taxon>Actinomycetota</taxon>
        <taxon>Actinomycetes</taxon>
        <taxon>Propionibacteriales</taxon>
        <taxon>Kribbellaceae</taxon>
        <taxon>Kribbella</taxon>
    </lineage>
</organism>
<evidence type="ECO:0000259" key="1">
    <source>
        <dbReference type="Pfam" id="PF13474"/>
    </source>
</evidence>
<name>A0A4U3LWR2_9ACTN</name>
<dbReference type="OrthoDB" id="1551077at2"/>
<gene>
    <name evidence="2" type="ORF">FDA38_17540</name>
</gene>
<evidence type="ECO:0000313" key="3">
    <source>
        <dbReference type="Proteomes" id="UP000305836"/>
    </source>
</evidence>
<dbReference type="Gene3D" id="3.10.450.50">
    <property type="match status" value="1"/>
</dbReference>
<dbReference type="InterPro" id="IPR032710">
    <property type="entry name" value="NTF2-like_dom_sf"/>
</dbReference>
<protein>
    <submittedName>
        <fullName evidence="2">Nuclear transport factor 2 family protein</fullName>
    </submittedName>
</protein>